<dbReference type="AlphaFoldDB" id="A0A6C0IHL9"/>
<evidence type="ECO:0000256" key="1">
    <source>
        <dbReference type="SAM" id="MobiDB-lite"/>
    </source>
</evidence>
<reference evidence="2" key="1">
    <citation type="journal article" date="2020" name="Nature">
        <title>Giant virus diversity and host interactions through global metagenomics.</title>
        <authorList>
            <person name="Schulz F."/>
            <person name="Roux S."/>
            <person name="Paez-Espino D."/>
            <person name="Jungbluth S."/>
            <person name="Walsh D.A."/>
            <person name="Denef V.J."/>
            <person name="McMahon K.D."/>
            <person name="Konstantinidis K.T."/>
            <person name="Eloe-Fadrosh E.A."/>
            <person name="Kyrpides N.C."/>
            <person name="Woyke T."/>
        </authorList>
    </citation>
    <scope>NUCLEOTIDE SEQUENCE</scope>
    <source>
        <strain evidence="2">GVMAG-M-3300023184-89</strain>
    </source>
</reference>
<feature type="compositionally biased region" description="Basic and acidic residues" evidence="1">
    <location>
        <begin position="45"/>
        <end position="58"/>
    </location>
</feature>
<protein>
    <submittedName>
        <fullName evidence="2">Uncharacterized protein</fullName>
    </submittedName>
</protein>
<feature type="compositionally biased region" description="Polar residues" evidence="1">
    <location>
        <begin position="1"/>
        <end position="18"/>
    </location>
</feature>
<evidence type="ECO:0000313" key="2">
    <source>
        <dbReference type="EMBL" id="QHT92731.1"/>
    </source>
</evidence>
<accession>A0A6C0IHL9</accession>
<proteinExistence type="predicted"/>
<name>A0A6C0IHL9_9ZZZZ</name>
<dbReference type="EMBL" id="MN740194">
    <property type="protein sequence ID" value="QHT92731.1"/>
    <property type="molecule type" value="Genomic_DNA"/>
</dbReference>
<sequence length="348" mass="40038">MSNKTIQLNPMFLSNSKATTPKKEKKEKPQTSLKPNKMKKQLLAKIKDFQNKSEKNEQGEEITITYDSDTDTDNDNDNDKEAFDADFANEFNKSLNFLSELSKQRKVKPKRNETLKKGKIEQEVHYKIETELPEEMKVQKPMPIQKPVQVQKSMPIQKPVQVQKPMPIQKPVQVQKPIQAKPAPAPIQQSVKENIKPAPLYSNLKNGTKPTFRQYHNKTQKNYGHEPALKPLIDIEENNIVLPPVKKPRFKKRITKTLKYSLGKHKNGKVSVLIKNAKTRRKVQTEQALLKQKSIADIKIYLRSKNLLKVGSDVPNDVLRQLYENAILAGDVTNKSKETLLHNYFNDK</sequence>
<feature type="region of interest" description="Disordered" evidence="1">
    <location>
        <begin position="1"/>
        <end position="82"/>
    </location>
</feature>
<organism evidence="2">
    <name type="scientific">viral metagenome</name>
    <dbReference type="NCBI Taxonomy" id="1070528"/>
    <lineage>
        <taxon>unclassified sequences</taxon>
        <taxon>metagenomes</taxon>
        <taxon>organismal metagenomes</taxon>
    </lineage>
</organism>